<dbReference type="Gene3D" id="1.25.40.120">
    <property type="entry name" value="Protein prenylyltransferase"/>
    <property type="match status" value="1"/>
</dbReference>
<comment type="catalytic activity">
    <reaction evidence="8 9">
        <text>geranylgeranyl diphosphate + L-cysteinyl-[protein] = S-geranylgeranyl-L-cysteinyl-[protein] + diphosphate</text>
        <dbReference type="Rhea" id="RHEA:21240"/>
        <dbReference type="Rhea" id="RHEA-COMP:10131"/>
        <dbReference type="Rhea" id="RHEA-COMP:11537"/>
        <dbReference type="ChEBI" id="CHEBI:29950"/>
        <dbReference type="ChEBI" id="CHEBI:33019"/>
        <dbReference type="ChEBI" id="CHEBI:57533"/>
        <dbReference type="ChEBI" id="CHEBI:86021"/>
        <dbReference type="EC" id="2.5.1.60"/>
    </reaction>
</comment>
<sequence>MASHGVTRSSYAAQSKDVAARERELKKLTEYHELTAEFQRKRTEKEYTKEALDVTAKVLKINPEFYTVWNYRREILLHTTLLPFSPSPDGVDETAAYGGYEASTAGLLKQELAFLFPLLSSYPKCYWIWNHRLWALHQATRLLSPPFAEKFWRAELDLVGLMLSRDMRNFHGWMYRRFVVANIEQPEKSLVEEEFAYTSGMVRGVGGMTNYSAWHQRSVLIPRLLEERGSGEQERMDFLEDELELLKRAMSTDPDDQSLWFYHRWLVYANALPGDRTAIAPDMPVVTRILLLVDQIEWLKELLESHSSCKYILKALVSYVGLYRTLKQEPIPDEDREDLDEVDENQEQALLKEWLDTLVRLDPMRRGRYMALRKSVLIQE</sequence>
<comment type="similarity">
    <text evidence="1 9">Belongs to the protein prenyltransferase subunit alpha family.</text>
</comment>
<dbReference type="GO" id="GO:0097354">
    <property type="term" value="P:prenylation"/>
    <property type="evidence" value="ECO:0007669"/>
    <property type="project" value="UniProtKB-UniRule"/>
</dbReference>
<evidence type="ECO:0000256" key="8">
    <source>
        <dbReference type="ARBA" id="ARBA00047658"/>
    </source>
</evidence>
<keyword evidence="6" id="KW-0677">Repeat</keyword>
<evidence type="ECO:0000256" key="2">
    <source>
        <dbReference type="ARBA" id="ARBA00012656"/>
    </source>
</evidence>
<dbReference type="Pfam" id="PF01239">
    <property type="entry name" value="PPTA"/>
    <property type="match status" value="4"/>
</dbReference>
<evidence type="ECO:0000256" key="1">
    <source>
        <dbReference type="ARBA" id="ARBA00006734"/>
    </source>
</evidence>
<evidence type="ECO:0000256" key="5">
    <source>
        <dbReference type="ARBA" id="ARBA00022679"/>
    </source>
</evidence>
<keyword evidence="5 9" id="KW-0808">Transferase</keyword>
<reference evidence="10 11" key="1">
    <citation type="submission" date="2019-04" db="EMBL/GenBank/DDBJ databases">
        <title>Comparative genomics and transcriptomics to analyze fruiting body development in filamentous ascomycetes.</title>
        <authorList>
            <consortium name="DOE Joint Genome Institute"/>
            <person name="Lutkenhaus R."/>
            <person name="Traeger S."/>
            <person name="Breuer J."/>
            <person name="Kuo A."/>
            <person name="Lipzen A."/>
            <person name="Pangilinan J."/>
            <person name="Dilworth D."/>
            <person name="Sandor L."/>
            <person name="Poggeler S."/>
            <person name="Barry K."/>
            <person name="Grigoriev I.V."/>
            <person name="Nowrousian M."/>
        </authorList>
    </citation>
    <scope>NUCLEOTIDE SEQUENCE [LARGE SCALE GENOMIC DNA]</scope>
    <source>
        <strain evidence="10 11">CBS 389.68</strain>
    </source>
</reference>
<comment type="function">
    <text evidence="9">Catalyzes the transfer of a geranyl-geranyl moiety from geranyl-geranyl pyrophosphate to cysteines occuring in specific C-terminal amino acid sequences.</text>
</comment>
<dbReference type="PANTHER" id="PTHR11129:SF2">
    <property type="entry name" value="GERANYLGERANYL TRANSFERASE TYPE-2 SUBUNIT ALPHA"/>
    <property type="match status" value="1"/>
</dbReference>
<keyword evidence="11" id="KW-1185">Reference proteome</keyword>
<evidence type="ECO:0000256" key="4">
    <source>
        <dbReference type="ARBA" id="ARBA00022602"/>
    </source>
</evidence>
<dbReference type="InParanoid" id="A0A4S2N546"/>
<dbReference type="AlphaFoldDB" id="A0A4S2N546"/>
<evidence type="ECO:0000256" key="9">
    <source>
        <dbReference type="RuleBase" id="RU367120"/>
    </source>
</evidence>
<dbReference type="GO" id="GO:0004663">
    <property type="term" value="F:Rab geranylgeranyltransferase activity"/>
    <property type="evidence" value="ECO:0007669"/>
    <property type="project" value="UniProtKB-UniRule"/>
</dbReference>
<dbReference type="FunCoup" id="A0A4S2N546">
    <property type="interactions" value="98"/>
</dbReference>
<evidence type="ECO:0000313" key="11">
    <source>
        <dbReference type="Proteomes" id="UP000298138"/>
    </source>
</evidence>
<dbReference type="OrthoDB" id="1658at2759"/>
<dbReference type="PROSITE" id="PS51147">
    <property type="entry name" value="PFTA"/>
    <property type="match status" value="4"/>
</dbReference>
<protein>
    <recommendedName>
        <fullName evidence="3 9">Geranylgeranyl transferase type-2 subunit alpha</fullName>
        <ecNumber evidence="2 9">2.5.1.60</ecNumber>
    </recommendedName>
    <alternativeName>
        <fullName evidence="7 9">Geranylgeranyl transferase type II subunit alpha</fullName>
    </alternativeName>
</protein>
<dbReference type="Proteomes" id="UP000298138">
    <property type="component" value="Unassembled WGS sequence"/>
</dbReference>
<proteinExistence type="inferred from homology"/>
<dbReference type="STRING" id="341454.A0A4S2N546"/>
<dbReference type="InterPro" id="IPR002088">
    <property type="entry name" value="Prenyl_trans_a"/>
</dbReference>
<evidence type="ECO:0000256" key="6">
    <source>
        <dbReference type="ARBA" id="ARBA00022737"/>
    </source>
</evidence>
<evidence type="ECO:0000256" key="7">
    <source>
        <dbReference type="ARBA" id="ARBA00031267"/>
    </source>
</evidence>
<gene>
    <name evidence="10" type="ORF">EX30DRAFT_328095</name>
</gene>
<dbReference type="SUPFAM" id="SSF48439">
    <property type="entry name" value="Protein prenylyltransferase"/>
    <property type="match status" value="1"/>
</dbReference>
<accession>A0A4S2N546</accession>
<keyword evidence="4 9" id="KW-0637">Prenyltransferase</keyword>
<organism evidence="10 11">
    <name type="scientific">Ascodesmis nigricans</name>
    <dbReference type="NCBI Taxonomy" id="341454"/>
    <lineage>
        <taxon>Eukaryota</taxon>
        <taxon>Fungi</taxon>
        <taxon>Dikarya</taxon>
        <taxon>Ascomycota</taxon>
        <taxon>Pezizomycotina</taxon>
        <taxon>Pezizomycetes</taxon>
        <taxon>Pezizales</taxon>
        <taxon>Ascodesmidaceae</taxon>
        <taxon>Ascodesmis</taxon>
    </lineage>
</organism>
<dbReference type="PANTHER" id="PTHR11129">
    <property type="entry name" value="PROTEIN FARNESYLTRANSFERASE ALPHA SUBUNIT/RAB GERANYLGERANYL TRANSFERASE ALPHA SUBUNIT"/>
    <property type="match status" value="1"/>
</dbReference>
<evidence type="ECO:0000256" key="3">
    <source>
        <dbReference type="ARBA" id="ARBA00014772"/>
    </source>
</evidence>
<evidence type="ECO:0000313" key="10">
    <source>
        <dbReference type="EMBL" id="TGZ84246.1"/>
    </source>
</evidence>
<dbReference type="GO" id="GO:0005968">
    <property type="term" value="C:Rab-protein geranylgeranyltransferase complex"/>
    <property type="evidence" value="ECO:0007669"/>
    <property type="project" value="TreeGrafter"/>
</dbReference>
<dbReference type="EC" id="2.5.1.60" evidence="2 9"/>
<dbReference type="EMBL" id="ML220113">
    <property type="protein sequence ID" value="TGZ84246.1"/>
    <property type="molecule type" value="Genomic_DNA"/>
</dbReference>
<dbReference type="FunFam" id="1.25.40.120:FF:000035">
    <property type="entry name" value="Geranylgeranyl transferase type-2 subunit alpha"/>
    <property type="match status" value="1"/>
</dbReference>
<name>A0A4S2N546_9PEZI</name>